<proteinExistence type="predicted"/>
<name>A0A1Q8E530_STRAI</name>
<dbReference type="EMBL" id="MSJL01000106">
    <property type="protein sequence ID" value="OLF46897.1"/>
    <property type="molecule type" value="Genomic_DNA"/>
</dbReference>
<protein>
    <recommendedName>
        <fullName evidence="5">DUF1310 family protein</fullName>
    </recommendedName>
</protein>
<evidence type="ECO:0000313" key="2">
    <source>
        <dbReference type="EMBL" id="SUN04835.1"/>
    </source>
</evidence>
<dbReference type="Proteomes" id="UP000255213">
    <property type="component" value="Unassembled WGS sequence"/>
</dbReference>
<organism evidence="1 3">
    <name type="scientific">Streptococcus acidominimus</name>
    <dbReference type="NCBI Taxonomy" id="1326"/>
    <lineage>
        <taxon>Bacteria</taxon>
        <taxon>Bacillati</taxon>
        <taxon>Bacillota</taxon>
        <taxon>Bacilli</taxon>
        <taxon>Lactobacillales</taxon>
        <taxon>Streptococcaceae</taxon>
        <taxon>Streptococcus</taxon>
    </lineage>
</organism>
<gene>
    <name evidence="1" type="ORF">BU200_10515</name>
    <name evidence="2" type="ORF">NCTC12957_00025</name>
</gene>
<dbReference type="Proteomes" id="UP000186437">
    <property type="component" value="Unassembled WGS sequence"/>
</dbReference>
<accession>A0A1Q8E530</accession>
<evidence type="ECO:0008006" key="5">
    <source>
        <dbReference type="Google" id="ProtNLM"/>
    </source>
</evidence>
<reference evidence="1" key="2">
    <citation type="submission" date="2016-12" db="EMBL/GenBank/DDBJ databases">
        <authorList>
            <person name="Song W.-J."/>
            <person name="Kurnit D.M."/>
        </authorList>
    </citation>
    <scope>NUCLEOTIDE SEQUENCE [LARGE SCALE GENOMIC DNA]</scope>
    <source>
        <strain evidence="1">ATCC 51725</strain>
    </source>
</reference>
<evidence type="ECO:0000313" key="1">
    <source>
        <dbReference type="EMBL" id="OLF46897.1"/>
    </source>
</evidence>
<dbReference type="RefSeq" id="WP_075100054.1">
    <property type="nucleotide sequence ID" value="NZ_MSJL01000106.1"/>
</dbReference>
<evidence type="ECO:0000313" key="3">
    <source>
        <dbReference type="Proteomes" id="UP000186437"/>
    </source>
</evidence>
<keyword evidence="3" id="KW-1185">Reference proteome</keyword>
<evidence type="ECO:0000313" key="4">
    <source>
        <dbReference type="Proteomes" id="UP000255213"/>
    </source>
</evidence>
<reference evidence="2 4" key="3">
    <citation type="submission" date="2018-06" db="EMBL/GenBank/DDBJ databases">
        <authorList>
            <consortium name="Pathogen Informatics"/>
            <person name="Doyle S."/>
        </authorList>
    </citation>
    <scope>NUCLEOTIDE SEQUENCE [LARGE SCALE GENOMIC DNA]</scope>
    <source>
        <strain evidence="2 4">NCTC12957</strain>
    </source>
</reference>
<reference evidence="3" key="1">
    <citation type="submission" date="2016-12" db="EMBL/GenBank/DDBJ databases">
        <authorList>
            <person name="Gulvik C.A."/>
        </authorList>
    </citation>
    <scope>NUCLEOTIDE SEQUENCE [LARGE SCALE GENOMIC DNA]</scope>
    <source>
        <strain evidence="3">ATCC 51725</strain>
    </source>
</reference>
<sequence length="132" mass="14924">MRKKLFILFIILGGLVMAFSLNDNIQKNKEAERNRKYEVSLVKALKNSYQDLEKIEISSPDYSVPPGDWSCTVQLSFSDGQVIKYRMGHSLYLDRNQSAVVNAVESEILASHYGSTESNVKVIFSDGKENVE</sequence>
<dbReference type="AlphaFoldDB" id="A0A1Q8E530"/>
<dbReference type="EMBL" id="UHEN01000001">
    <property type="protein sequence ID" value="SUN04835.1"/>
    <property type="molecule type" value="Genomic_DNA"/>
</dbReference>